<reference evidence="2 3" key="1">
    <citation type="submission" date="2016-10" db="EMBL/GenBank/DDBJ databases">
        <authorList>
            <person name="de Groot N.N."/>
        </authorList>
    </citation>
    <scope>NUCLEOTIDE SEQUENCE [LARGE SCALE GENOMIC DNA]</scope>
    <source>
        <strain evidence="2 3">DSM 22900</strain>
    </source>
</reference>
<accession>A0A1I1E9N4</accession>
<evidence type="ECO:0008006" key="4">
    <source>
        <dbReference type="Google" id="ProtNLM"/>
    </source>
</evidence>
<protein>
    <recommendedName>
        <fullName evidence="4">N-formylglutamate amidohydrolase</fullName>
    </recommendedName>
</protein>
<dbReference type="SUPFAM" id="SSF53187">
    <property type="entry name" value="Zn-dependent exopeptidases"/>
    <property type="match status" value="1"/>
</dbReference>
<dbReference type="EMBL" id="FOLL01000001">
    <property type="protein sequence ID" value="SFB83292.1"/>
    <property type="molecule type" value="Genomic_DNA"/>
</dbReference>
<dbReference type="OrthoDB" id="1404271at2"/>
<gene>
    <name evidence="2" type="ORF">SAMN05421747_101403</name>
</gene>
<dbReference type="AlphaFoldDB" id="A0A1I1E9N4"/>
<sequence length="314" mass="35397">MKRKLFVYQSIIFSFIVVCSQTLAQTATSAGLAPQHWKAGDIYADEHRWNTCHVGDMPLVISVPHGGRLKPSTLPDRQCLGVKGIDRNTMELAEEIEQAFIRQYNKRPYIVFTHLHRSKIDQNRDFDEATCGNEALRKVWETFHRYIDTCLADAVQKHGYALYIDLHGHAHPNQRLELGYLIGSKSMETLYKSEDGAQAALGHKTSMRSVAINNGMDVRELLFGDNAFGTLLQNAGIAATPSKQDPYPVEGEKFFSGGYNTRRYTSGSHPNVFGFQIECHFKGVRSEEDIPGFAKKFAEVTVAYLNRLRLPKTP</sequence>
<evidence type="ECO:0000256" key="1">
    <source>
        <dbReference type="SAM" id="SignalP"/>
    </source>
</evidence>
<proteinExistence type="predicted"/>
<feature type="signal peptide" evidence="1">
    <location>
        <begin position="1"/>
        <end position="24"/>
    </location>
</feature>
<evidence type="ECO:0000313" key="3">
    <source>
        <dbReference type="Proteomes" id="UP000199577"/>
    </source>
</evidence>
<organism evidence="2 3">
    <name type="scientific">Parapedobacter composti</name>
    <dbReference type="NCBI Taxonomy" id="623281"/>
    <lineage>
        <taxon>Bacteria</taxon>
        <taxon>Pseudomonadati</taxon>
        <taxon>Bacteroidota</taxon>
        <taxon>Sphingobacteriia</taxon>
        <taxon>Sphingobacteriales</taxon>
        <taxon>Sphingobacteriaceae</taxon>
        <taxon>Parapedobacter</taxon>
    </lineage>
</organism>
<dbReference type="STRING" id="623281.SAMN05421747_101403"/>
<keyword evidence="3" id="KW-1185">Reference proteome</keyword>
<name>A0A1I1E9N4_9SPHI</name>
<dbReference type="Proteomes" id="UP000199577">
    <property type="component" value="Unassembled WGS sequence"/>
</dbReference>
<feature type="chain" id="PRO_5011588976" description="N-formylglutamate amidohydrolase" evidence="1">
    <location>
        <begin position="25"/>
        <end position="314"/>
    </location>
</feature>
<dbReference type="RefSeq" id="WP_139215782.1">
    <property type="nucleotide sequence ID" value="NZ_FOLL01000001.1"/>
</dbReference>
<keyword evidence="1" id="KW-0732">Signal</keyword>
<evidence type="ECO:0000313" key="2">
    <source>
        <dbReference type="EMBL" id="SFB83292.1"/>
    </source>
</evidence>
<dbReference type="Gene3D" id="3.40.630.40">
    <property type="entry name" value="Zn-dependent exopeptidases"/>
    <property type="match status" value="1"/>
</dbReference>